<accession>A0A5B8U7W5</accession>
<proteinExistence type="predicted"/>
<protein>
    <submittedName>
        <fullName evidence="2">ABC transporter permease subunit</fullName>
    </submittedName>
</protein>
<reference evidence="2 3" key="1">
    <citation type="journal article" date="2018" name="J. Microbiol.">
        <title>Baekduia soli gen. nov., sp. nov., a novel bacterium isolated from the soil of Baekdu Mountain and proposal of a novel family name, Baekduiaceae fam. nov.</title>
        <authorList>
            <person name="An D.S."/>
            <person name="Siddiqi M.Z."/>
            <person name="Kim K.H."/>
            <person name="Yu H.S."/>
            <person name="Im W.T."/>
        </authorList>
    </citation>
    <scope>NUCLEOTIDE SEQUENCE [LARGE SCALE GENOMIC DNA]</scope>
    <source>
        <strain evidence="2 3">BR7-21</strain>
    </source>
</reference>
<organism evidence="2 3">
    <name type="scientific">Baekduia soli</name>
    <dbReference type="NCBI Taxonomy" id="496014"/>
    <lineage>
        <taxon>Bacteria</taxon>
        <taxon>Bacillati</taxon>
        <taxon>Actinomycetota</taxon>
        <taxon>Thermoleophilia</taxon>
        <taxon>Solirubrobacterales</taxon>
        <taxon>Baekduiaceae</taxon>
        <taxon>Baekduia</taxon>
    </lineage>
</organism>
<sequence length="278" mass="29112">MTALAEPGSAVAAARGRRGAVTQVRVLRSEWTKLWTLRSTRWSLLAAFVAMAGLGILVAAVQMNRWDHLRPHERATYTSLDPAVGGWHLAQLAIGVLGVLIISGEYSTGMIRSSFMAVPHRLPVLWAKMGVYAAVTFVLMLVATLVSFLGVQAVVSGHGLQHSLGDPGALRVVLGTALYLTMLGTMCVALGALVRSTAGGIALFVALLFVLPGITAILPASISDAISPYLPLNAGTTVTTVVFESSHHLSPWGGFALFCGYTAVAVAAAAIGLVRRDA</sequence>
<dbReference type="EMBL" id="CP042430">
    <property type="protein sequence ID" value="QEC49203.1"/>
    <property type="molecule type" value="Genomic_DNA"/>
</dbReference>
<keyword evidence="1" id="KW-0812">Transmembrane</keyword>
<keyword evidence="1" id="KW-1133">Transmembrane helix</keyword>
<dbReference type="Proteomes" id="UP000321805">
    <property type="component" value="Chromosome"/>
</dbReference>
<gene>
    <name evidence="2" type="ORF">FSW04_17545</name>
</gene>
<dbReference type="Pfam" id="PF12730">
    <property type="entry name" value="ABC2_membrane_4"/>
    <property type="match status" value="1"/>
</dbReference>
<evidence type="ECO:0000313" key="3">
    <source>
        <dbReference type="Proteomes" id="UP000321805"/>
    </source>
</evidence>
<dbReference type="AlphaFoldDB" id="A0A5B8U7W5"/>
<feature type="transmembrane region" description="Helical" evidence="1">
    <location>
        <begin position="201"/>
        <end position="222"/>
    </location>
</feature>
<dbReference type="RefSeq" id="WP_146921566.1">
    <property type="nucleotide sequence ID" value="NZ_CP042430.1"/>
</dbReference>
<dbReference type="GO" id="GO:0140359">
    <property type="term" value="F:ABC-type transporter activity"/>
    <property type="evidence" value="ECO:0007669"/>
    <property type="project" value="InterPro"/>
</dbReference>
<dbReference type="PANTHER" id="PTHR37305:SF1">
    <property type="entry name" value="MEMBRANE PROTEIN"/>
    <property type="match status" value="1"/>
</dbReference>
<evidence type="ECO:0000256" key="1">
    <source>
        <dbReference type="SAM" id="Phobius"/>
    </source>
</evidence>
<dbReference type="OrthoDB" id="3297477at2"/>
<feature type="transmembrane region" description="Helical" evidence="1">
    <location>
        <begin position="125"/>
        <end position="149"/>
    </location>
</feature>
<feature type="transmembrane region" description="Helical" evidence="1">
    <location>
        <begin position="42"/>
        <end position="63"/>
    </location>
</feature>
<feature type="transmembrane region" description="Helical" evidence="1">
    <location>
        <begin position="83"/>
        <end position="104"/>
    </location>
</feature>
<dbReference type="PANTHER" id="PTHR37305">
    <property type="entry name" value="INTEGRAL MEMBRANE PROTEIN-RELATED"/>
    <property type="match status" value="1"/>
</dbReference>
<name>A0A5B8U7W5_9ACTN</name>
<feature type="transmembrane region" description="Helical" evidence="1">
    <location>
        <begin position="169"/>
        <end position="194"/>
    </location>
</feature>
<keyword evidence="1" id="KW-0472">Membrane</keyword>
<evidence type="ECO:0000313" key="2">
    <source>
        <dbReference type="EMBL" id="QEC49203.1"/>
    </source>
</evidence>
<keyword evidence="3" id="KW-1185">Reference proteome</keyword>
<dbReference type="GO" id="GO:0005886">
    <property type="term" value="C:plasma membrane"/>
    <property type="evidence" value="ECO:0007669"/>
    <property type="project" value="UniProtKB-SubCell"/>
</dbReference>
<feature type="transmembrane region" description="Helical" evidence="1">
    <location>
        <begin position="252"/>
        <end position="274"/>
    </location>
</feature>
<dbReference type="KEGG" id="bsol:FSW04_17545"/>